<keyword evidence="1" id="KW-0732">Signal</keyword>
<feature type="signal peptide" evidence="1">
    <location>
        <begin position="1"/>
        <end position="17"/>
    </location>
</feature>
<keyword evidence="3" id="KW-1185">Reference proteome</keyword>
<gene>
    <name evidence="2" type="ORF">PRZ48_012981</name>
</gene>
<organism evidence="2 3">
    <name type="scientific">Zasmidium cellare</name>
    <name type="common">Wine cellar mold</name>
    <name type="synonym">Racodium cellare</name>
    <dbReference type="NCBI Taxonomy" id="395010"/>
    <lineage>
        <taxon>Eukaryota</taxon>
        <taxon>Fungi</taxon>
        <taxon>Dikarya</taxon>
        <taxon>Ascomycota</taxon>
        <taxon>Pezizomycotina</taxon>
        <taxon>Dothideomycetes</taxon>
        <taxon>Dothideomycetidae</taxon>
        <taxon>Mycosphaerellales</taxon>
        <taxon>Mycosphaerellaceae</taxon>
        <taxon>Zasmidium</taxon>
    </lineage>
</organism>
<feature type="chain" id="PRO_5046932501" evidence="1">
    <location>
        <begin position="18"/>
        <end position="171"/>
    </location>
</feature>
<evidence type="ECO:0000313" key="2">
    <source>
        <dbReference type="EMBL" id="KAK4495713.1"/>
    </source>
</evidence>
<dbReference type="Proteomes" id="UP001305779">
    <property type="component" value="Unassembled WGS sequence"/>
</dbReference>
<evidence type="ECO:0000256" key="1">
    <source>
        <dbReference type="SAM" id="SignalP"/>
    </source>
</evidence>
<accession>A0ABR0E398</accession>
<comment type="caution">
    <text evidence="2">The sequence shown here is derived from an EMBL/GenBank/DDBJ whole genome shotgun (WGS) entry which is preliminary data.</text>
</comment>
<proteinExistence type="predicted"/>
<reference evidence="2 3" key="1">
    <citation type="journal article" date="2023" name="G3 (Bethesda)">
        <title>A chromosome-level genome assembly of Zasmidium syzygii isolated from banana leaves.</title>
        <authorList>
            <person name="van Westerhoven A.C."/>
            <person name="Mehrabi R."/>
            <person name="Talebi R."/>
            <person name="Steentjes M.B.F."/>
            <person name="Corcolon B."/>
            <person name="Chong P.A."/>
            <person name="Kema G.H.J."/>
            <person name="Seidl M.F."/>
        </authorList>
    </citation>
    <scope>NUCLEOTIDE SEQUENCE [LARGE SCALE GENOMIC DNA]</scope>
    <source>
        <strain evidence="2 3">P124</strain>
    </source>
</reference>
<sequence length="171" mass="19073">MHTPTTAFLFMISTVTALPPPVMHNRPLAEHVNRGAQSCIGTQKQFDQLFYESRIGQVYAKSKCEELEDRLDHAGVLATDVRCVKDEDGFTFVSFVSYWNYGAIFNGVLGSVFTEINGCKTLSNELMGCEAAQGADRFRSQLPEPLTKRTWYLDTIEPPLVTSERPVGICS</sequence>
<dbReference type="EMBL" id="JAXOVC010000011">
    <property type="protein sequence ID" value="KAK4495713.1"/>
    <property type="molecule type" value="Genomic_DNA"/>
</dbReference>
<name>A0ABR0E398_ZASCE</name>
<evidence type="ECO:0000313" key="3">
    <source>
        <dbReference type="Proteomes" id="UP001305779"/>
    </source>
</evidence>
<protein>
    <submittedName>
        <fullName evidence="2">Uncharacterized protein</fullName>
    </submittedName>
</protein>